<feature type="repeat" description="ANK" evidence="1">
    <location>
        <begin position="84"/>
        <end position="116"/>
    </location>
</feature>
<feature type="repeat" description="ANK" evidence="1">
    <location>
        <begin position="50"/>
        <end position="83"/>
    </location>
</feature>
<organism evidence="3 4">
    <name type="scientific">Aquimarina rubra</name>
    <dbReference type="NCBI Taxonomy" id="1920033"/>
    <lineage>
        <taxon>Bacteria</taxon>
        <taxon>Pseudomonadati</taxon>
        <taxon>Bacteroidota</taxon>
        <taxon>Flavobacteriia</taxon>
        <taxon>Flavobacteriales</taxon>
        <taxon>Flavobacteriaceae</taxon>
        <taxon>Aquimarina</taxon>
    </lineage>
</organism>
<dbReference type="PANTHER" id="PTHR46546:SF4">
    <property type="entry name" value="SHEWANELLA-LIKE PROTEIN PHOSPHATASE 1"/>
    <property type="match status" value="1"/>
</dbReference>
<name>A0ABW5LHI0_9FLAO</name>
<dbReference type="EMBL" id="JBHULE010000019">
    <property type="protein sequence ID" value="MFD2563309.1"/>
    <property type="molecule type" value="Genomic_DNA"/>
</dbReference>
<gene>
    <name evidence="3" type="ORF">ACFSR1_11580</name>
</gene>
<dbReference type="RefSeq" id="WP_378292614.1">
    <property type="nucleotide sequence ID" value="NZ_JBHULE010000019.1"/>
</dbReference>
<dbReference type="Pfam" id="PF12796">
    <property type="entry name" value="Ank_2"/>
    <property type="match status" value="1"/>
</dbReference>
<dbReference type="SMART" id="SM00248">
    <property type="entry name" value="ANK"/>
    <property type="match status" value="4"/>
</dbReference>
<dbReference type="PROSITE" id="PS50297">
    <property type="entry name" value="ANK_REP_REGION"/>
    <property type="match status" value="1"/>
</dbReference>
<feature type="domain" description="Calcineurin-like phosphoesterase" evidence="2">
    <location>
        <begin position="250"/>
        <end position="468"/>
    </location>
</feature>
<dbReference type="PROSITE" id="PS50088">
    <property type="entry name" value="ANK_REPEAT"/>
    <property type="match status" value="2"/>
</dbReference>
<comment type="caution">
    <text evidence="3">The sequence shown here is derived from an EMBL/GenBank/DDBJ whole genome shotgun (WGS) entry which is preliminary data.</text>
</comment>
<dbReference type="Pfam" id="PF00149">
    <property type="entry name" value="Metallophos"/>
    <property type="match status" value="1"/>
</dbReference>
<dbReference type="Gene3D" id="3.60.21.10">
    <property type="match status" value="1"/>
</dbReference>
<reference evidence="4" key="1">
    <citation type="journal article" date="2019" name="Int. J. Syst. Evol. Microbiol.">
        <title>The Global Catalogue of Microorganisms (GCM) 10K type strain sequencing project: providing services to taxonomists for standard genome sequencing and annotation.</title>
        <authorList>
            <consortium name="The Broad Institute Genomics Platform"/>
            <consortium name="The Broad Institute Genome Sequencing Center for Infectious Disease"/>
            <person name="Wu L."/>
            <person name="Ma J."/>
        </authorList>
    </citation>
    <scope>NUCLEOTIDE SEQUENCE [LARGE SCALE GENOMIC DNA]</scope>
    <source>
        <strain evidence="4">KCTC 52274</strain>
    </source>
</reference>
<sequence>MKNIVYILLVIIQISCSHKPSPIQEAIANSDIESVKNFLSEGNDINENYNGYPLLAYAIKKNAHKELIAYLIDNGADVNQFNKGRKSPLMYAAKYSRNDLIPFLVSKGAQVNLQNKGKANALIYAIKYENAIGLKMLIELGGDMNLKLDDEHTILDFAKEQNSKEIFAALNLEYKIKLGIDGPYIFYKNDSIQSIRVEEINNQLQIKKLALVDKKQPIKITVDNNEKEQFEIQLQQKLEIPKTNYDEPEKLVAISDIEGNFYALKKFLIGSRVMSVDYKWTFGKGHLVLVGDFFDRGNNVTQSLWLLYDLERQAKENGGMVHFIIGNHETMNLQGDNRYVKTKYKDLALSLDTTTKMLYGDNTELGQWLRTKNCVEKIGNTIYVHGGLSKRLADENFSLQEMNNIGRAYYGKSNEDIIKNNRAKGVFSSNAGPLWYRGYFTENLPQSELDLITSHYNIDHIVVGHTPVKKIKTMYQDKVIAIDLKHPTSPQKGLVHGLLKQQNVFYTINESGKTQKL</sequence>
<evidence type="ECO:0000259" key="2">
    <source>
        <dbReference type="Pfam" id="PF00149"/>
    </source>
</evidence>
<protein>
    <submittedName>
        <fullName evidence="3">Ankyrin repeat domain-containing protein</fullName>
    </submittedName>
</protein>
<dbReference type="InterPro" id="IPR029052">
    <property type="entry name" value="Metallo-depent_PP-like"/>
</dbReference>
<dbReference type="SUPFAM" id="SSF48403">
    <property type="entry name" value="Ankyrin repeat"/>
    <property type="match status" value="1"/>
</dbReference>
<keyword evidence="1" id="KW-0040">ANK repeat</keyword>
<keyword evidence="4" id="KW-1185">Reference proteome</keyword>
<evidence type="ECO:0000313" key="3">
    <source>
        <dbReference type="EMBL" id="MFD2563309.1"/>
    </source>
</evidence>
<dbReference type="InterPro" id="IPR002110">
    <property type="entry name" value="Ankyrin_rpt"/>
</dbReference>
<dbReference type="Gene3D" id="1.25.40.20">
    <property type="entry name" value="Ankyrin repeat-containing domain"/>
    <property type="match status" value="1"/>
</dbReference>
<evidence type="ECO:0000256" key="1">
    <source>
        <dbReference type="PROSITE-ProRule" id="PRU00023"/>
    </source>
</evidence>
<dbReference type="SUPFAM" id="SSF56300">
    <property type="entry name" value="Metallo-dependent phosphatases"/>
    <property type="match status" value="1"/>
</dbReference>
<dbReference type="InterPro" id="IPR036770">
    <property type="entry name" value="Ankyrin_rpt-contain_sf"/>
</dbReference>
<dbReference type="InterPro" id="IPR004843">
    <property type="entry name" value="Calcineurin-like_PHP"/>
</dbReference>
<dbReference type="Proteomes" id="UP001597319">
    <property type="component" value="Unassembled WGS sequence"/>
</dbReference>
<evidence type="ECO:0000313" key="4">
    <source>
        <dbReference type="Proteomes" id="UP001597319"/>
    </source>
</evidence>
<accession>A0ABW5LHI0</accession>
<proteinExistence type="predicted"/>
<dbReference type="PANTHER" id="PTHR46546">
    <property type="entry name" value="SHEWANELLA-LIKE PROTEIN PHOSPHATASE 1"/>
    <property type="match status" value="1"/>
</dbReference>